<proteinExistence type="inferred from homology"/>
<dbReference type="CDD" id="cd24017">
    <property type="entry name" value="ASKHA_T2SSL_N"/>
    <property type="match status" value="1"/>
</dbReference>
<keyword evidence="7 10" id="KW-0653">Protein transport</keyword>
<evidence type="ECO:0000256" key="2">
    <source>
        <dbReference type="ARBA" id="ARBA00005318"/>
    </source>
</evidence>
<organism evidence="13 14">
    <name type="scientific">Vibrio amylolyticus</name>
    <dbReference type="NCBI Taxonomy" id="2847292"/>
    <lineage>
        <taxon>Bacteria</taxon>
        <taxon>Pseudomonadati</taxon>
        <taxon>Pseudomonadota</taxon>
        <taxon>Gammaproteobacteria</taxon>
        <taxon>Vibrionales</taxon>
        <taxon>Vibrionaceae</taxon>
        <taxon>Vibrio</taxon>
    </lineage>
</organism>
<dbReference type="Gene3D" id="3.30.1360.100">
    <property type="entry name" value="General secretion pathway protein M, EpsM"/>
    <property type="match status" value="1"/>
</dbReference>
<accession>A0A9X1XHW7</accession>
<evidence type="ECO:0000313" key="14">
    <source>
        <dbReference type="Proteomes" id="UP001139559"/>
    </source>
</evidence>
<dbReference type="PIRSF" id="PIRSF015761">
    <property type="entry name" value="Protein_L"/>
    <property type="match status" value="1"/>
</dbReference>
<comment type="subcellular location">
    <subcellularLocation>
        <location evidence="1">Cell inner membrane</location>
        <topology evidence="1">Single-pass membrane protein</topology>
    </subcellularLocation>
</comment>
<keyword evidence="3 10" id="KW-0813">Transport</keyword>
<reference evidence="13" key="1">
    <citation type="submission" date="2021-11" db="EMBL/GenBank/DDBJ databases">
        <title>Vibrio ZSDE26 sp. nov. and Vibrio ZSDZ34 sp. nov., isolated from coastal seawater in Qingdao.</title>
        <authorList>
            <person name="Zhang P."/>
        </authorList>
    </citation>
    <scope>NUCLEOTIDE SEQUENCE</scope>
    <source>
        <strain evidence="13">ZSDE26</strain>
    </source>
</reference>
<evidence type="ECO:0000256" key="10">
    <source>
        <dbReference type="PIRNR" id="PIRNR015761"/>
    </source>
</evidence>
<keyword evidence="8" id="KW-1133">Transmembrane helix</keyword>
<keyword evidence="6" id="KW-0812">Transmembrane</keyword>
<name>A0A9X1XHW7_9VIBR</name>
<dbReference type="Pfam" id="PF12693">
    <property type="entry name" value="GspL_C"/>
    <property type="match status" value="1"/>
</dbReference>
<dbReference type="GO" id="GO:0009276">
    <property type="term" value="C:Gram-negative-bacterium-type cell wall"/>
    <property type="evidence" value="ECO:0007669"/>
    <property type="project" value="InterPro"/>
</dbReference>
<keyword evidence="5" id="KW-0997">Cell inner membrane</keyword>
<sequence>MSEFLTVRLSSDKSAPIQWLVWSTAQDEVIASGELTGWHSLSELSDYADKRQVIALLSSDDVVLSEVDLPAGSSRQLESMLPYLLEDDIAQDVDELHFTVLAKNAKTANIVATDKAWLNECLSELKELGLNVFKVLPDVLALPQSEQLTAANIGDQWLVRKGDYLGLCVQSEWLGMLHPSDWVKQDGEYLSLASYSPLPELSLANEQSWQSVDAPLIMQLLTQGALLTKVTMLTGDFKPSSSLLKYWSIWKKTAVAAIALGVVFVGQHGLQVSQDEAQANAYRTESERIFREALPGKTRIPTVSYLKRQMTDESNRLSGGGGGYPMLEWMMKIPESLEATNSMTLLSIRYDGNREEIRIQAQSKDFQSFEQVRVKFSENFNVEQGQLSRSGEWVNGSFVLKREQ</sequence>
<evidence type="ECO:0000313" key="13">
    <source>
        <dbReference type="EMBL" id="MCK6263312.1"/>
    </source>
</evidence>
<dbReference type="InterPro" id="IPR024230">
    <property type="entry name" value="GspL_cyto_dom"/>
</dbReference>
<dbReference type="AlphaFoldDB" id="A0A9X1XHW7"/>
<dbReference type="InterPro" id="IPR007812">
    <property type="entry name" value="T2SS_protein-GspL"/>
</dbReference>
<dbReference type="InterPro" id="IPR043129">
    <property type="entry name" value="ATPase_NBD"/>
</dbReference>
<gene>
    <name evidence="13" type="primary">gspL</name>
    <name evidence="13" type="ORF">KP803_08475</name>
</gene>
<dbReference type="Pfam" id="PF05134">
    <property type="entry name" value="T2SSL"/>
    <property type="match status" value="1"/>
</dbReference>
<dbReference type="Proteomes" id="UP001139559">
    <property type="component" value="Unassembled WGS sequence"/>
</dbReference>
<evidence type="ECO:0000256" key="9">
    <source>
        <dbReference type="ARBA" id="ARBA00023136"/>
    </source>
</evidence>
<keyword evidence="14" id="KW-1185">Reference proteome</keyword>
<keyword evidence="4" id="KW-1003">Cell membrane</keyword>
<evidence type="ECO:0000256" key="4">
    <source>
        <dbReference type="ARBA" id="ARBA00022475"/>
    </source>
</evidence>
<feature type="domain" description="GspL cytoplasmic actin-ATPase-like" evidence="11">
    <location>
        <begin position="5"/>
        <end position="239"/>
    </location>
</feature>
<evidence type="ECO:0000259" key="11">
    <source>
        <dbReference type="Pfam" id="PF05134"/>
    </source>
</evidence>
<dbReference type="Gene3D" id="3.30.420.370">
    <property type="match status" value="1"/>
</dbReference>
<evidence type="ECO:0000259" key="12">
    <source>
        <dbReference type="Pfam" id="PF12693"/>
    </source>
</evidence>
<dbReference type="Gene3D" id="3.30.420.380">
    <property type="match status" value="1"/>
</dbReference>
<evidence type="ECO:0000256" key="3">
    <source>
        <dbReference type="ARBA" id="ARBA00022448"/>
    </source>
</evidence>
<dbReference type="RefSeq" id="WP_248008393.1">
    <property type="nucleotide sequence ID" value="NZ_JAJHVV010000004.1"/>
</dbReference>
<evidence type="ECO:0000256" key="1">
    <source>
        <dbReference type="ARBA" id="ARBA00004377"/>
    </source>
</evidence>
<dbReference type="EMBL" id="JAJHVV010000004">
    <property type="protein sequence ID" value="MCK6263312.1"/>
    <property type="molecule type" value="Genomic_DNA"/>
</dbReference>
<comment type="caution">
    <text evidence="13">The sequence shown here is derived from an EMBL/GenBank/DDBJ whole genome shotgun (WGS) entry which is preliminary data.</text>
</comment>
<evidence type="ECO:0000256" key="7">
    <source>
        <dbReference type="ARBA" id="ARBA00022927"/>
    </source>
</evidence>
<dbReference type="GO" id="GO:0005886">
    <property type="term" value="C:plasma membrane"/>
    <property type="evidence" value="ECO:0007669"/>
    <property type="project" value="UniProtKB-SubCell"/>
</dbReference>
<feature type="domain" description="GspL periplasmic" evidence="12">
    <location>
        <begin position="245"/>
        <end position="402"/>
    </location>
</feature>
<evidence type="ECO:0000256" key="8">
    <source>
        <dbReference type="ARBA" id="ARBA00022989"/>
    </source>
</evidence>
<evidence type="ECO:0000256" key="5">
    <source>
        <dbReference type="ARBA" id="ARBA00022519"/>
    </source>
</evidence>
<dbReference type="InterPro" id="IPR025691">
    <property type="entry name" value="GspL_pp_dom"/>
</dbReference>
<comment type="similarity">
    <text evidence="2 10">Belongs to the GSP L family.</text>
</comment>
<dbReference type="GO" id="GO:0015628">
    <property type="term" value="P:protein secretion by the type II secretion system"/>
    <property type="evidence" value="ECO:0007669"/>
    <property type="project" value="InterPro"/>
</dbReference>
<protein>
    <recommendedName>
        <fullName evidence="10">Type II secretion system protein L</fullName>
        <shortName evidence="10">T2SS protein L</shortName>
    </recommendedName>
</protein>
<evidence type="ECO:0000256" key="6">
    <source>
        <dbReference type="ARBA" id="ARBA00022692"/>
    </source>
</evidence>
<keyword evidence="9" id="KW-0472">Membrane</keyword>
<dbReference type="GO" id="GO:0015627">
    <property type="term" value="C:type II protein secretion system complex"/>
    <property type="evidence" value="ECO:0007669"/>
    <property type="project" value="InterPro"/>
</dbReference>
<dbReference type="SUPFAM" id="SSF53067">
    <property type="entry name" value="Actin-like ATPase domain"/>
    <property type="match status" value="2"/>
</dbReference>
<comment type="function">
    <text evidence="10">Inner membrane component of the type II secretion system required for the energy-dependent secretion of extracellular factors such as proteases and toxins from the periplasm.</text>
</comment>
<dbReference type="NCBIfam" id="TIGR01709">
    <property type="entry name" value="typeII_sec_gspL"/>
    <property type="match status" value="1"/>
</dbReference>